<sequence length="492" mass="54376">MTPPSATLRKAPQFYQYVVSPIMLYVRVPQRNVELSATNQSAAFHRCAGVYLNLELDFDNTYSTTSMSDRNPKATAEEYRNIQSMPPQSHAVINGSFDRDPARSIWTTFCVNSEGNQPTASLRATRPFIAILDDFYDILGPSAELEDKRLTIELAGVYIQETNEVFFTSNRMNTPDQSEHPFPCYTNFSKIGQAGKASYEWQILKPPSQSFVLANGGTSYNGKVLMAVQGYRLDVPSSLITVDPITLQSEVLLNSFFGRPFNSINDVAVLMRPGVRPMDLGHQWIFFTDPPYGYYQGFKEYPRLPSQVYAFHPPSGSIRVVADGFQRPNGIVFSPDMLTCYITDTGFASSDPEDARPLDGSRPGTIYAYDIVHSPDGADHQIHPPALTNRRLFAFTDCGMPDGIKCDTKGNVYAGCFDGVHVWNKHGALVGKILLGLDVPSSKGVPEGRGCANLVFVPGGLLMFAEDKAYLATIQAKGALLEEASQKFVFDK</sequence>
<gene>
    <name evidence="1" type="ORF">RDB_LOCUS171874</name>
</gene>
<protein>
    <recommendedName>
        <fullName evidence="3">SMP-30/Gluconolactonase/LRE-like region domain-containing protein</fullName>
    </recommendedName>
</protein>
<dbReference type="Gene3D" id="2.120.10.30">
    <property type="entry name" value="TolB, C-terminal domain"/>
    <property type="match status" value="1"/>
</dbReference>
<dbReference type="PANTHER" id="PTHR47064">
    <property type="entry name" value="PUTATIVE (AFU_ORTHOLOGUE AFUA_1G08990)-RELATED"/>
    <property type="match status" value="1"/>
</dbReference>
<evidence type="ECO:0000313" key="1">
    <source>
        <dbReference type="EMBL" id="CAE6526092.1"/>
    </source>
</evidence>
<dbReference type="InterPro" id="IPR052988">
    <property type="entry name" value="Oryzine_lactonohydrolase"/>
</dbReference>
<organism evidence="1 2">
    <name type="scientific">Rhizoctonia solani</name>
    <dbReference type="NCBI Taxonomy" id="456999"/>
    <lineage>
        <taxon>Eukaryota</taxon>
        <taxon>Fungi</taxon>
        <taxon>Dikarya</taxon>
        <taxon>Basidiomycota</taxon>
        <taxon>Agaricomycotina</taxon>
        <taxon>Agaricomycetes</taxon>
        <taxon>Cantharellales</taxon>
        <taxon>Ceratobasidiaceae</taxon>
        <taxon>Rhizoctonia</taxon>
    </lineage>
</organism>
<dbReference type="AlphaFoldDB" id="A0A8H3DJ61"/>
<proteinExistence type="predicted"/>
<accession>A0A8H3DJ61</accession>
<dbReference type="PANTHER" id="PTHR47064:SF2">
    <property type="entry name" value="SMP-30_GLUCONOLACTONASE_LRE-LIKE REGION DOMAIN-CONTAINING PROTEIN-RELATED"/>
    <property type="match status" value="1"/>
</dbReference>
<evidence type="ECO:0000313" key="2">
    <source>
        <dbReference type="Proteomes" id="UP000663843"/>
    </source>
</evidence>
<evidence type="ECO:0008006" key="3">
    <source>
        <dbReference type="Google" id="ProtNLM"/>
    </source>
</evidence>
<dbReference type="InterPro" id="IPR011042">
    <property type="entry name" value="6-blade_b-propeller_TolB-like"/>
</dbReference>
<dbReference type="Proteomes" id="UP000663843">
    <property type="component" value="Unassembled WGS sequence"/>
</dbReference>
<dbReference type="SUPFAM" id="SSF63829">
    <property type="entry name" value="Calcium-dependent phosphotriesterase"/>
    <property type="match status" value="1"/>
</dbReference>
<dbReference type="EMBL" id="CAJMWT010007493">
    <property type="protein sequence ID" value="CAE6526092.1"/>
    <property type="molecule type" value="Genomic_DNA"/>
</dbReference>
<reference evidence="1" key="1">
    <citation type="submission" date="2021-01" db="EMBL/GenBank/DDBJ databases">
        <authorList>
            <person name="Kaushik A."/>
        </authorList>
    </citation>
    <scope>NUCLEOTIDE SEQUENCE</scope>
    <source>
        <strain evidence="1">AG2-2IIIB</strain>
    </source>
</reference>
<name>A0A8H3DJ61_9AGAM</name>
<comment type="caution">
    <text evidence="1">The sequence shown here is derived from an EMBL/GenBank/DDBJ whole genome shotgun (WGS) entry which is preliminary data.</text>
</comment>